<comment type="cofactor">
    <cofactor evidence="6">
        <name>(R)-lipoate</name>
        <dbReference type="ChEBI" id="CHEBI:83088"/>
    </cofactor>
    <text evidence="6">Binds 2 lipoyl cofactors covalently.</text>
</comment>
<dbReference type="InterPro" id="IPR004167">
    <property type="entry name" value="PSBD"/>
</dbReference>
<dbReference type="EMBL" id="DF236986">
    <property type="protein sequence ID" value="GAQ79734.1"/>
    <property type="molecule type" value="Genomic_DNA"/>
</dbReference>
<dbReference type="SUPFAM" id="SSF51230">
    <property type="entry name" value="Single hybrid motif"/>
    <property type="match status" value="2"/>
</dbReference>
<dbReference type="GO" id="GO:0004742">
    <property type="term" value="F:dihydrolipoyllysine-residue acetyltransferase activity"/>
    <property type="evidence" value="ECO:0007669"/>
    <property type="project" value="UniProtKB-UniRule"/>
</dbReference>
<comment type="similarity">
    <text evidence="1 6">Belongs to the 2-oxoacid dehydrogenase family.</text>
</comment>
<evidence type="ECO:0000256" key="5">
    <source>
        <dbReference type="ARBA" id="ARBA00023315"/>
    </source>
</evidence>
<comment type="subcellular location">
    <subcellularLocation>
        <location evidence="6">Mitochondrion</location>
    </subcellularLocation>
</comment>
<evidence type="ECO:0000259" key="8">
    <source>
        <dbReference type="PROSITE" id="PS50968"/>
    </source>
</evidence>
<feature type="compositionally biased region" description="Low complexity" evidence="7">
    <location>
        <begin position="453"/>
        <end position="464"/>
    </location>
</feature>
<comment type="catalytic activity">
    <reaction evidence="6">
        <text>N(6)-[(R)-dihydrolipoyl]-L-lysyl-[protein] + acetyl-CoA = N(6)-[(R)-S(8)-acetyldihydrolipoyl]-L-lysyl-[protein] + CoA</text>
        <dbReference type="Rhea" id="RHEA:17017"/>
        <dbReference type="Rhea" id="RHEA-COMP:10475"/>
        <dbReference type="Rhea" id="RHEA-COMP:10478"/>
        <dbReference type="ChEBI" id="CHEBI:57287"/>
        <dbReference type="ChEBI" id="CHEBI:57288"/>
        <dbReference type="ChEBI" id="CHEBI:83100"/>
        <dbReference type="ChEBI" id="CHEBI:83111"/>
        <dbReference type="EC" id="2.3.1.12"/>
    </reaction>
</comment>
<dbReference type="InterPro" id="IPR036625">
    <property type="entry name" value="E3-bd_dom_sf"/>
</dbReference>
<gene>
    <name evidence="10" type="ORF">KFL_000370080</name>
</gene>
<dbReference type="InterPro" id="IPR023213">
    <property type="entry name" value="CAT-like_dom_sf"/>
</dbReference>
<dbReference type="Pfam" id="PF00364">
    <property type="entry name" value="Biotin_lipoyl"/>
    <property type="match status" value="2"/>
</dbReference>
<dbReference type="PROSITE" id="PS50968">
    <property type="entry name" value="BIOTINYL_LIPOYL"/>
    <property type="match status" value="2"/>
</dbReference>
<dbReference type="FunFam" id="2.40.50.100:FF:000010">
    <property type="entry name" value="Acetyltransferase component of pyruvate dehydrogenase complex"/>
    <property type="match status" value="2"/>
</dbReference>
<feature type="region of interest" description="Disordered" evidence="7">
    <location>
        <begin position="194"/>
        <end position="235"/>
    </location>
</feature>
<feature type="compositionally biased region" description="Low complexity" evidence="7">
    <location>
        <begin position="329"/>
        <end position="341"/>
    </location>
</feature>
<feature type="domain" description="Lipoyl-binding" evidence="8">
    <location>
        <begin position="240"/>
        <end position="316"/>
    </location>
</feature>
<dbReference type="Pfam" id="PF00198">
    <property type="entry name" value="2-oxoacid_dh"/>
    <property type="match status" value="1"/>
</dbReference>
<feature type="domain" description="Lipoyl-binding" evidence="8">
    <location>
        <begin position="108"/>
        <end position="184"/>
    </location>
</feature>
<feature type="compositionally biased region" description="Basic and acidic residues" evidence="7">
    <location>
        <begin position="431"/>
        <end position="452"/>
    </location>
</feature>
<evidence type="ECO:0000256" key="1">
    <source>
        <dbReference type="ARBA" id="ARBA00007317"/>
    </source>
</evidence>
<evidence type="ECO:0000256" key="7">
    <source>
        <dbReference type="SAM" id="MobiDB-lite"/>
    </source>
</evidence>
<evidence type="ECO:0000313" key="11">
    <source>
        <dbReference type="Proteomes" id="UP000054558"/>
    </source>
</evidence>
<comment type="function">
    <text evidence="6">The pyruvate dehydrogenase complex catalyzes the overall conversion of pyruvate to acetyl-CoA and CO(2).</text>
</comment>
<feature type="region of interest" description="Disordered" evidence="7">
    <location>
        <begin position="327"/>
        <end position="370"/>
    </location>
</feature>
<dbReference type="GO" id="GO:0045254">
    <property type="term" value="C:pyruvate dehydrogenase complex"/>
    <property type="evidence" value="ECO:0000318"/>
    <property type="project" value="GO_Central"/>
</dbReference>
<dbReference type="AlphaFoldDB" id="A0A1Y1HMA6"/>
<reference evidence="10 11" key="1">
    <citation type="journal article" date="2014" name="Nat. Commun.">
        <title>Klebsormidium flaccidum genome reveals primary factors for plant terrestrial adaptation.</title>
        <authorList>
            <person name="Hori K."/>
            <person name="Maruyama F."/>
            <person name="Fujisawa T."/>
            <person name="Togashi T."/>
            <person name="Yamamoto N."/>
            <person name="Seo M."/>
            <person name="Sato S."/>
            <person name="Yamada T."/>
            <person name="Mori H."/>
            <person name="Tajima N."/>
            <person name="Moriyama T."/>
            <person name="Ikeuchi M."/>
            <person name="Watanabe M."/>
            <person name="Wada H."/>
            <person name="Kobayashi K."/>
            <person name="Saito M."/>
            <person name="Masuda T."/>
            <person name="Sasaki-Sekimoto Y."/>
            <person name="Mashiguchi K."/>
            <person name="Awai K."/>
            <person name="Shimojima M."/>
            <person name="Masuda S."/>
            <person name="Iwai M."/>
            <person name="Nobusawa T."/>
            <person name="Narise T."/>
            <person name="Kondo S."/>
            <person name="Saito H."/>
            <person name="Sato R."/>
            <person name="Murakawa M."/>
            <person name="Ihara Y."/>
            <person name="Oshima-Yamada Y."/>
            <person name="Ohtaka K."/>
            <person name="Satoh M."/>
            <person name="Sonobe K."/>
            <person name="Ishii M."/>
            <person name="Ohtani R."/>
            <person name="Kanamori-Sato M."/>
            <person name="Honoki R."/>
            <person name="Miyazaki D."/>
            <person name="Mochizuki H."/>
            <person name="Umetsu J."/>
            <person name="Higashi K."/>
            <person name="Shibata D."/>
            <person name="Kamiya Y."/>
            <person name="Sato N."/>
            <person name="Nakamura Y."/>
            <person name="Tabata S."/>
            <person name="Ida S."/>
            <person name="Kurokawa K."/>
            <person name="Ohta H."/>
        </authorList>
    </citation>
    <scope>NUCLEOTIDE SEQUENCE [LARGE SCALE GENOMIC DNA]</scope>
    <source>
        <strain evidence="10 11">NIES-2285</strain>
    </source>
</reference>
<dbReference type="STRING" id="105231.A0A1Y1HMA6"/>
<evidence type="ECO:0000256" key="2">
    <source>
        <dbReference type="ARBA" id="ARBA00022679"/>
    </source>
</evidence>
<feature type="compositionally biased region" description="Low complexity" evidence="7">
    <location>
        <begin position="41"/>
        <end position="52"/>
    </location>
</feature>
<dbReference type="Pfam" id="PF02817">
    <property type="entry name" value="E3_binding"/>
    <property type="match status" value="1"/>
</dbReference>
<evidence type="ECO:0000256" key="4">
    <source>
        <dbReference type="ARBA" id="ARBA00022946"/>
    </source>
</evidence>
<keyword evidence="11" id="KW-1185">Reference proteome</keyword>
<dbReference type="Proteomes" id="UP000054558">
    <property type="component" value="Unassembled WGS sequence"/>
</dbReference>
<evidence type="ECO:0000256" key="6">
    <source>
        <dbReference type="RuleBase" id="RU361137"/>
    </source>
</evidence>
<dbReference type="PANTHER" id="PTHR23151:SF90">
    <property type="entry name" value="DIHYDROLIPOYLLYSINE-RESIDUE ACETYLTRANSFERASE COMPONENT OF PYRUVATE DEHYDROGENASE COMPLEX, MITOCHONDRIAL-RELATED"/>
    <property type="match status" value="1"/>
</dbReference>
<dbReference type="GO" id="GO:0006086">
    <property type="term" value="P:pyruvate decarboxylation to acetyl-CoA"/>
    <property type="evidence" value="ECO:0007669"/>
    <property type="project" value="InterPro"/>
</dbReference>
<dbReference type="InterPro" id="IPR003016">
    <property type="entry name" value="2-oxoA_DH_lipoyl-BS"/>
</dbReference>
<dbReference type="Gene3D" id="3.30.559.10">
    <property type="entry name" value="Chloramphenicol acetyltransferase-like domain"/>
    <property type="match status" value="1"/>
</dbReference>
<accession>A0A1Y1HMA6</accession>
<dbReference type="Gene3D" id="2.40.50.100">
    <property type="match status" value="2"/>
</dbReference>
<protein>
    <recommendedName>
        <fullName evidence="6">Acetyltransferase component of pyruvate dehydrogenase complex</fullName>
        <ecNumber evidence="6">2.3.1.12</ecNumber>
    </recommendedName>
</protein>
<sequence>MAPTKDLLKAAYRIGERASKQGSRHVLKGGRDGSTCTTAQSARRPSSRVSSRIAGDALRAGSSNLCGRASSTSLTRMLELIEGHGVTRSLAGALGATRGFASEGLPVHTVLSMPALSPTMEQGNVANWQKKEGESISAGDVLADIETDKATLAFESMEDGFLAKILVPSGEKNVPVGKPLAIVVEEEGDVAAFKDYQPDGGAAPKPETSVPAKEAPKEAPKKKRKKKAAPKAAAKEYPPHIKIDMPALSPTMTQGNVASWSKKEGDEIAAGDVIAEIETDKATVSLDSQEDGFLAKILVKDGAKDVPVGTLLAIVVEDKDTVSKFADFSPEASAADEPSTSDAEEEESPEPSASQDKPKPPPKTFKPFTGRIWPTARKILIEYGVDPWEVKGSGLNGIITKDDAVATTKGMSKPEESPETSAADEEEGEEEQVKETPKKVEGKKETGKKEVGGAKPAAAGGPPKKSAEPMAGGEFEDVPNSQIRKIIAQRLKESKWGTPHFYLSADANLDAVLSLRKELKEKHKVSVSVNDFVVRAVAVALQRVPEANAFWDTKKEEVTSNPSVDICVAVATDKGLMTPIVKHADQKTLSEISSEVKDLAERARSGKLKPEEFQGGSFSISNLGMYPIDYFSAIINPPQACIMAVGKGNKKVVWETKEDGTESPAVVTQMTVTLSADQRVYDGEIAGRFLAEFTSAMKDPAQLLL</sequence>
<dbReference type="FunFam" id="3.30.559.10:FF:000003">
    <property type="entry name" value="Acetyltransferase component of pyruvate dehydrogenase complex"/>
    <property type="match status" value="1"/>
</dbReference>
<dbReference type="OrthoDB" id="537444at2759"/>
<feature type="compositionally biased region" description="Basic residues" evidence="7">
    <location>
        <begin position="220"/>
        <end position="229"/>
    </location>
</feature>
<proteinExistence type="inferred from homology"/>
<dbReference type="InterPro" id="IPR045257">
    <property type="entry name" value="E2/Pdx1"/>
</dbReference>
<dbReference type="GO" id="GO:0005739">
    <property type="term" value="C:mitochondrion"/>
    <property type="evidence" value="ECO:0000318"/>
    <property type="project" value="GO_Central"/>
</dbReference>
<feature type="region of interest" description="Disordered" evidence="7">
    <location>
        <begin position="406"/>
        <end position="478"/>
    </location>
</feature>
<dbReference type="SUPFAM" id="SSF47005">
    <property type="entry name" value="Peripheral subunit-binding domain of 2-oxo acid dehydrogenase complex"/>
    <property type="match status" value="1"/>
</dbReference>
<evidence type="ECO:0000313" key="10">
    <source>
        <dbReference type="EMBL" id="GAQ79734.1"/>
    </source>
</evidence>
<dbReference type="NCBIfam" id="TIGR01349">
    <property type="entry name" value="PDHac_trf_mito"/>
    <property type="match status" value="1"/>
</dbReference>
<dbReference type="PANTHER" id="PTHR23151">
    <property type="entry name" value="DIHYDROLIPOAMIDE ACETYL/SUCCINYL-TRANSFERASE-RELATED"/>
    <property type="match status" value="1"/>
</dbReference>
<evidence type="ECO:0000256" key="3">
    <source>
        <dbReference type="ARBA" id="ARBA00022823"/>
    </source>
</evidence>
<dbReference type="InterPro" id="IPR006257">
    <property type="entry name" value="LAT1"/>
</dbReference>
<keyword evidence="3 6" id="KW-0450">Lipoyl</keyword>
<evidence type="ECO:0000259" key="9">
    <source>
        <dbReference type="PROSITE" id="PS51826"/>
    </source>
</evidence>
<dbReference type="OMA" id="TIKQKPW"/>
<dbReference type="InterPro" id="IPR001078">
    <property type="entry name" value="2-oxoacid_DH_actylTfrase"/>
</dbReference>
<dbReference type="PROSITE" id="PS00189">
    <property type="entry name" value="LIPOYL"/>
    <property type="match status" value="2"/>
</dbReference>
<dbReference type="InterPro" id="IPR011053">
    <property type="entry name" value="Single_hybrid_motif"/>
</dbReference>
<dbReference type="Gene3D" id="4.10.320.10">
    <property type="entry name" value="E3-binding domain"/>
    <property type="match status" value="1"/>
</dbReference>
<feature type="region of interest" description="Disordered" evidence="7">
    <location>
        <begin position="19"/>
        <end position="54"/>
    </location>
</feature>
<keyword evidence="5 6" id="KW-0012">Acyltransferase</keyword>
<dbReference type="EC" id="2.3.1.12" evidence="6"/>
<keyword evidence="4" id="KW-0809">Transit peptide</keyword>
<dbReference type="SUPFAM" id="SSF52777">
    <property type="entry name" value="CoA-dependent acyltransferases"/>
    <property type="match status" value="1"/>
</dbReference>
<keyword evidence="2 6" id="KW-0808">Transferase</keyword>
<dbReference type="PROSITE" id="PS51826">
    <property type="entry name" value="PSBD"/>
    <property type="match status" value="1"/>
</dbReference>
<dbReference type="CDD" id="cd06849">
    <property type="entry name" value="lipoyl_domain"/>
    <property type="match status" value="2"/>
</dbReference>
<dbReference type="InterPro" id="IPR000089">
    <property type="entry name" value="Biotin_lipoyl"/>
</dbReference>
<feature type="domain" description="Peripheral subunit-binding (PSBD)" evidence="9">
    <location>
        <begin position="371"/>
        <end position="408"/>
    </location>
</feature>
<name>A0A1Y1HMA6_KLENI</name>
<organism evidence="10 11">
    <name type="scientific">Klebsormidium nitens</name>
    <name type="common">Green alga</name>
    <name type="synonym">Ulothrix nitens</name>
    <dbReference type="NCBI Taxonomy" id="105231"/>
    <lineage>
        <taxon>Eukaryota</taxon>
        <taxon>Viridiplantae</taxon>
        <taxon>Streptophyta</taxon>
        <taxon>Klebsormidiophyceae</taxon>
        <taxon>Klebsormidiales</taxon>
        <taxon>Klebsormidiaceae</taxon>
        <taxon>Klebsormidium</taxon>
    </lineage>
</organism>